<protein>
    <recommendedName>
        <fullName evidence="6">Beta-lactamase-related domain-containing protein</fullName>
    </recommendedName>
</protein>
<evidence type="ECO:0000256" key="1">
    <source>
        <dbReference type="SAM" id="SignalP"/>
    </source>
</evidence>
<dbReference type="Proteomes" id="UP001172673">
    <property type="component" value="Unassembled WGS sequence"/>
</dbReference>
<feature type="signal peptide" evidence="1">
    <location>
        <begin position="1"/>
        <end position="20"/>
    </location>
</feature>
<gene>
    <name evidence="4" type="ORF">H2200_010699</name>
</gene>
<dbReference type="SUPFAM" id="SSF56601">
    <property type="entry name" value="beta-lactamase/transpeptidase-like"/>
    <property type="match status" value="1"/>
</dbReference>
<dbReference type="Pfam" id="PF26335">
    <property type="entry name" value="ARB_00930_C"/>
    <property type="match status" value="1"/>
</dbReference>
<keyword evidence="5" id="KW-1185">Reference proteome</keyword>
<accession>A0AA38X0L5</accession>
<organism evidence="4 5">
    <name type="scientific">Cladophialophora chaetospira</name>
    <dbReference type="NCBI Taxonomy" id="386627"/>
    <lineage>
        <taxon>Eukaryota</taxon>
        <taxon>Fungi</taxon>
        <taxon>Dikarya</taxon>
        <taxon>Ascomycota</taxon>
        <taxon>Pezizomycotina</taxon>
        <taxon>Eurotiomycetes</taxon>
        <taxon>Chaetothyriomycetidae</taxon>
        <taxon>Chaetothyriales</taxon>
        <taxon>Herpotrichiellaceae</taxon>
        <taxon>Cladophialophora</taxon>
    </lineage>
</organism>
<feature type="chain" id="PRO_5041407928" description="Beta-lactamase-related domain-containing protein" evidence="1">
    <location>
        <begin position="21"/>
        <end position="587"/>
    </location>
</feature>
<feature type="domain" description="Beta-lactamase-like ARB-00930-like C-terminal" evidence="3">
    <location>
        <begin position="446"/>
        <end position="584"/>
    </location>
</feature>
<evidence type="ECO:0000313" key="4">
    <source>
        <dbReference type="EMBL" id="KAJ9604586.1"/>
    </source>
</evidence>
<evidence type="ECO:0008006" key="6">
    <source>
        <dbReference type="Google" id="ProtNLM"/>
    </source>
</evidence>
<feature type="domain" description="Beta-lactamase-related" evidence="2">
    <location>
        <begin position="106"/>
        <end position="422"/>
    </location>
</feature>
<comment type="caution">
    <text evidence="4">The sequence shown here is derived from an EMBL/GenBank/DDBJ whole genome shotgun (WGS) entry which is preliminary data.</text>
</comment>
<sequence length="587" mass="63509">MHLRLFAVILALLSASSINAKNVQLTDCGLLGPGYPMPANLGKSKAIQDAQKKFSSFLAQAVKNGTTTWGEFDSVNTSISVGVFSTQSDKLLAEFHHIGSKSGNKAHLTGGKLDGDTIYRTGSVGKMLSVYTFLAKLGPSYWSDPITKYIPELANVPVDNTVRNVNWSEITLGSLAGQMSGLPRDYALGDLSPTPGLTALGFPELKASEITTCGTIGLPNCSREEAIRLLLKQNPIAPSWQTPVYGSETYQLMAMAYENISGEPFAEAFRTGLVVPLGLKRTFWTWPGNDSNAVWADPKEANTWESSLGLENAAGGTWASLHDFAAIGRSVLRSSILPPYVTREWLKPNSHSNDPNSAVGKPWEIFGMEVPVSEGSKTTRNVYLYTKNGGIGGYNGQLILSPDHNIGIAVFVTYFNPTTDGAGSSTLWTINEMAVQTWITAAETAAREAAAANFVGTFASQDGLNSSISLAMVPNHQGVRIARLIYNNTDFLDVLNTELGHPGMTIQYTNLQDDGQLAFRGVLQSQKQQTSPSVVFQRDCNAYWTEVDTISYGGVGVDEFIITVDRNGKATGVEMPFLRTNFSKRVK</sequence>
<dbReference type="AlphaFoldDB" id="A0AA38X0L5"/>
<dbReference type="Gene3D" id="3.40.710.10">
    <property type="entry name" value="DD-peptidase/beta-lactamase superfamily"/>
    <property type="match status" value="1"/>
</dbReference>
<keyword evidence="1" id="KW-0732">Signal</keyword>
<dbReference type="InterPro" id="IPR001466">
    <property type="entry name" value="Beta-lactam-related"/>
</dbReference>
<dbReference type="PANTHER" id="PTHR22935:SF97">
    <property type="entry name" value="BETA-LACTAMASE-RELATED DOMAIN-CONTAINING PROTEIN"/>
    <property type="match status" value="1"/>
</dbReference>
<dbReference type="InterPro" id="IPR012338">
    <property type="entry name" value="Beta-lactam/transpept-like"/>
</dbReference>
<dbReference type="InterPro" id="IPR051478">
    <property type="entry name" value="Beta-lactamase-like_AB/R"/>
</dbReference>
<evidence type="ECO:0000313" key="5">
    <source>
        <dbReference type="Proteomes" id="UP001172673"/>
    </source>
</evidence>
<dbReference type="PANTHER" id="PTHR22935">
    <property type="entry name" value="PENICILLIN-BINDING PROTEIN"/>
    <property type="match status" value="1"/>
</dbReference>
<dbReference type="EMBL" id="JAPDRK010000018">
    <property type="protein sequence ID" value="KAJ9604586.1"/>
    <property type="molecule type" value="Genomic_DNA"/>
</dbReference>
<name>A0AA38X0L5_9EURO</name>
<dbReference type="InterPro" id="IPR058664">
    <property type="entry name" value="ARB_00930-like_C"/>
</dbReference>
<evidence type="ECO:0000259" key="2">
    <source>
        <dbReference type="Pfam" id="PF00144"/>
    </source>
</evidence>
<evidence type="ECO:0000259" key="3">
    <source>
        <dbReference type="Pfam" id="PF26335"/>
    </source>
</evidence>
<reference evidence="4" key="1">
    <citation type="submission" date="2022-10" db="EMBL/GenBank/DDBJ databases">
        <title>Culturing micro-colonial fungi from biological soil crusts in the Mojave desert and describing Neophaeococcomyces mojavensis, and introducing the new genera and species Taxawa tesnikishii.</title>
        <authorList>
            <person name="Kurbessoian T."/>
            <person name="Stajich J.E."/>
        </authorList>
    </citation>
    <scope>NUCLEOTIDE SEQUENCE</scope>
    <source>
        <strain evidence="4">TK_41</strain>
    </source>
</reference>
<dbReference type="Pfam" id="PF00144">
    <property type="entry name" value="Beta-lactamase"/>
    <property type="match status" value="1"/>
</dbReference>
<proteinExistence type="predicted"/>